<dbReference type="Proteomes" id="UP000789831">
    <property type="component" value="Unassembled WGS sequence"/>
</dbReference>
<reference evidence="2" key="1">
    <citation type="submission" date="2021-06" db="EMBL/GenBank/DDBJ databases">
        <authorList>
            <person name="Kallberg Y."/>
            <person name="Tangrot J."/>
            <person name="Rosling A."/>
        </authorList>
    </citation>
    <scope>NUCLEOTIDE SEQUENCE</scope>
    <source>
        <strain evidence="2">MT106</strain>
    </source>
</reference>
<accession>A0A9N9D242</accession>
<protein>
    <submittedName>
        <fullName evidence="2">3410_t:CDS:1</fullName>
    </submittedName>
</protein>
<name>A0A9N9D242_9GLOM</name>
<sequence length="152" mass="17085">MAPIIPSSANSRPEASISPITSPQLPQLRSRDHHFIHAIVKHNELQNDTLMQALREAVEACCNTSDPEILPKLMYTVMTTIEQNLHNHDSPLYGSQSAELHEHFGNWRAPLDARVDINVKIRSITASENLLREDNNQSKPINILSNCEGAFR</sequence>
<gene>
    <name evidence="2" type="ORF">AGERDE_LOCUS10161</name>
</gene>
<feature type="compositionally biased region" description="Polar residues" evidence="1">
    <location>
        <begin position="7"/>
        <end position="25"/>
    </location>
</feature>
<proteinExistence type="predicted"/>
<evidence type="ECO:0000313" key="2">
    <source>
        <dbReference type="EMBL" id="CAG8623267.1"/>
    </source>
</evidence>
<comment type="caution">
    <text evidence="2">The sequence shown here is derived from an EMBL/GenBank/DDBJ whole genome shotgun (WGS) entry which is preliminary data.</text>
</comment>
<dbReference type="EMBL" id="CAJVPL010002961">
    <property type="protein sequence ID" value="CAG8623267.1"/>
    <property type="molecule type" value="Genomic_DNA"/>
</dbReference>
<keyword evidence="3" id="KW-1185">Reference proteome</keyword>
<evidence type="ECO:0000256" key="1">
    <source>
        <dbReference type="SAM" id="MobiDB-lite"/>
    </source>
</evidence>
<dbReference type="OrthoDB" id="2368739at2759"/>
<organism evidence="2 3">
    <name type="scientific">Ambispora gerdemannii</name>
    <dbReference type="NCBI Taxonomy" id="144530"/>
    <lineage>
        <taxon>Eukaryota</taxon>
        <taxon>Fungi</taxon>
        <taxon>Fungi incertae sedis</taxon>
        <taxon>Mucoromycota</taxon>
        <taxon>Glomeromycotina</taxon>
        <taxon>Glomeromycetes</taxon>
        <taxon>Archaeosporales</taxon>
        <taxon>Ambisporaceae</taxon>
        <taxon>Ambispora</taxon>
    </lineage>
</organism>
<dbReference type="AlphaFoldDB" id="A0A9N9D242"/>
<feature type="region of interest" description="Disordered" evidence="1">
    <location>
        <begin position="1"/>
        <end position="25"/>
    </location>
</feature>
<evidence type="ECO:0000313" key="3">
    <source>
        <dbReference type="Proteomes" id="UP000789831"/>
    </source>
</evidence>